<organism evidence="1 2">
    <name type="scientific">Prunus dulcis</name>
    <name type="common">Almond</name>
    <name type="synonym">Amygdalus dulcis</name>
    <dbReference type="NCBI Taxonomy" id="3755"/>
    <lineage>
        <taxon>Eukaryota</taxon>
        <taxon>Viridiplantae</taxon>
        <taxon>Streptophyta</taxon>
        <taxon>Embryophyta</taxon>
        <taxon>Tracheophyta</taxon>
        <taxon>Spermatophyta</taxon>
        <taxon>Magnoliopsida</taxon>
        <taxon>eudicotyledons</taxon>
        <taxon>Gunneridae</taxon>
        <taxon>Pentapetalae</taxon>
        <taxon>rosids</taxon>
        <taxon>fabids</taxon>
        <taxon>Rosales</taxon>
        <taxon>Rosaceae</taxon>
        <taxon>Amygdaloideae</taxon>
        <taxon>Amygdaleae</taxon>
        <taxon>Prunus</taxon>
    </lineage>
</organism>
<gene>
    <name evidence="1" type="ORF">L3X38_037792</name>
</gene>
<comment type="caution">
    <text evidence="1">The sequence shown here is derived from an EMBL/GenBank/DDBJ whole genome shotgun (WGS) entry which is preliminary data.</text>
</comment>
<protein>
    <submittedName>
        <fullName evidence="1">Uncharacterized protein</fullName>
    </submittedName>
</protein>
<keyword evidence="2" id="KW-1185">Reference proteome</keyword>
<dbReference type="PANTHER" id="PTHR38223">
    <property type="match status" value="1"/>
</dbReference>
<name>A0AAD4YR10_PRUDU</name>
<dbReference type="Proteomes" id="UP001054821">
    <property type="component" value="Chromosome 7"/>
</dbReference>
<dbReference type="PANTHER" id="PTHR38223:SF4">
    <property type="match status" value="1"/>
</dbReference>
<sequence length="122" mass="13532">MSGLLQYNFFPTDFFYPRPLPVNCDSDATNKALVPVQNRQRKAGEDRVDDQQWANVMVRLHYNMGEDHNKFCQEASSSTGLLSPCVAIKKRKPREMGSEKGVEEVRSINVVGGGGKSAVVGE</sequence>
<proteinExistence type="predicted"/>
<evidence type="ECO:0000313" key="1">
    <source>
        <dbReference type="EMBL" id="KAI5318084.1"/>
    </source>
</evidence>
<reference evidence="1 2" key="1">
    <citation type="journal article" date="2022" name="G3 (Bethesda)">
        <title>Whole-genome sequence and methylome profiling of the almond [Prunus dulcis (Mill.) D.A. Webb] cultivar 'Nonpareil'.</title>
        <authorList>
            <person name="D'Amico-Willman K.M."/>
            <person name="Ouma W.Z."/>
            <person name="Meulia T."/>
            <person name="Sideli G.M."/>
            <person name="Gradziel T.M."/>
            <person name="Fresnedo-Ramirez J."/>
        </authorList>
    </citation>
    <scope>NUCLEOTIDE SEQUENCE [LARGE SCALE GENOMIC DNA]</scope>
    <source>
        <strain evidence="1">Clone GOH B32 T37-40</strain>
    </source>
</reference>
<dbReference type="EMBL" id="JAJFAZ020000007">
    <property type="protein sequence ID" value="KAI5318084.1"/>
    <property type="molecule type" value="Genomic_DNA"/>
</dbReference>
<evidence type="ECO:0000313" key="2">
    <source>
        <dbReference type="Proteomes" id="UP001054821"/>
    </source>
</evidence>
<dbReference type="AlphaFoldDB" id="A0AAD4YR10"/>
<accession>A0AAD4YR10</accession>